<evidence type="ECO:0000313" key="2">
    <source>
        <dbReference type="EMBL" id="KEZ52193.1"/>
    </source>
</evidence>
<accession>A0A084GXY1</accession>
<feature type="coiled-coil region" evidence="1">
    <location>
        <begin position="64"/>
        <end position="217"/>
    </location>
</feature>
<comment type="caution">
    <text evidence="2">The sequence shown here is derived from an EMBL/GenBank/DDBJ whole genome shotgun (WGS) entry which is preliminary data.</text>
</comment>
<name>A0A084GXY1_METID</name>
<sequence length="338" mass="36874">MGIISGKVAALALTGTLTVGALGLSFTGGETVDQVKAQLEGLKNKVTAYEFSENALFEKIGLVKADATEKLTFANGKIVEAKNQINDLEAEKSLLTKTNSKLTAERDQLLADKAQLEEALASANADKARLTKELETANAKIAELNNTIAEKNAEIEELEGEVAGLELQLANLQAKYDALVLENEENKTEAERANAEVEEANAKVAELGEVSADVEDKTKNLKPMTQEELDAISTENKPDVFDSELVVKNLNLTYIQDGQSEAFKTAHPDLDIQEGDRVWRITNNNDFKVYVEYVKGTEKGELVANPSQTFYMTETGGTMIIKWQDENGVWKQTVKAGA</sequence>
<dbReference type="Gene3D" id="1.10.287.1490">
    <property type="match status" value="1"/>
</dbReference>
<protein>
    <submittedName>
        <fullName evidence="2">Uncharacterized protein</fullName>
    </submittedName>
</protein>
<evidence type="ECO:0000256" key="1">
    <source>
        <dbReference type="SAM" id="Coils"/>
    </source>
</evidence>
<dbReference type="OrthoDB" id="2880256at2"/>
<evidence type="ECO:0000313" key="3">
    <source>
        <dbReference type="Proteomes" id="UP000028549"/>
    </source>
</evidence>
<gene>
    <name evidence="2" type="ORF">GS18_0214055</name>
</gene>
<dbReference type="Proteomes" id="UP000028549">
    <property type="component" value="Unassembled WGS sequence"/>
</dbReference>
<dbReference type="RefSeq" id="WP_029567027.1">
    <property type="nucleotide sequence ID" value="NZ_JNVC02000005.1"/>
</dbReference>
<dbReference type="EMBL" id="JNVC02000005">
    <property type="protein sequence ID" value="KEZ52193.1"/>
    <property type="molecule type" value="Genomic_DNA"/>
</dbReference>
<proteinExistence type="predicted"/>
<reference evidence="2 3" key="1">
    <citation type="journal article" date="2005" name="Int. J. Syst. Evol. Microbiol.">
        <title>Bacillus cibi sp. nov., isolated from jeotgal, a traditional Korean fermented seafood.</title>
        <authorList>
            <person name="Yoon J.H."/>
            <person name="Lee C.H."/>
            <person name="Oh T.K."/>
        </authorList>
    </citation>
    <scope>NUCLEOTIDE SEQUENCE [LARGE SCALE GENOMIC DNA]</scope>
    <source>
        <strain evidence="2 3">DSM 16189</strain>
    </source>
</reference>
<organism evidence="2 3">
    <name type="scientific">Metabacillus indicus</name>
    <name type="common">Bacillus indicus</name>
    <dbReference type="NCBI Taxonomy" id="246786"/>
    <lineage>
        <taxon>Bacteria</taxon>
        <taxon>Bacillati</taxon>
        <taxon>Bacillota</taxon>
        <taxon>Bacilli</taxon>
        <taxon>Bacillales</taxon>
        <taxon>Bacillaceae</taxon>
        <taxon>Metabacillus</taxon>
    </lineage>
</organism>
<dbReference type="SUPFAM" id="SSF90257">
    <property type="entry name" value="Myosin rod fragments"/>
    <property type="match status" value="1"/>
</dbReference>
<keyword evidence="3" id="KW-1185">Reference proteome</keyword>
<dbReference type="AlphaFoldDB" id="A0A084GXY1"/>
<keyword evidence="1" id="KW-0175">Coiled coil</keyword>